<comment type="caution">
    <text evidence="2">The sequence shown here is derived from an EMBL/GenBank/DDBJ whole genome shotgun (WGS) entry which is preliminary data.</text>
</comment>
<evidence type="ECO:0000259" key="1">
    <source>
        <dbReference type="Pfam" id="PF13966"/>
    </source>
</evidence>
<evidence type="ECO:0000313" key="2">
    <source>
        <dbReference type="EMBL" id="KAE8660450.1"/>
    </source>
</evidence>
<gene>
    <name evidence="2" type="ORF">F3Y22_tig00116951pilonHSYRG00169</name>
</gene>
<organism evidence="2 3">
    <name type="scientific">Hibiscus syriacus</name>
    <name type="common">Rose of Sharon</name>
    <dbReference type="NCBI Taxonomy" id="106335"/>
    <lineage>
        <taxon>Eukaryota</taxon>
        <taxon>Viridiplantae</taxon>
        <taxon>Streptophyta</taxon>
        <taxon>Embryophyta</taxon>
        <taxon>Tracheophyta</taxon>
        <taxon>Spermatophyta</taxon>
        <taxon>Magnoliopsida</taxon>
        <taxon>eudicotyledons</taxon>
        <taxon>Gunneridae</taxon>
        <taxon>Pentapetalae</taxon>
        <taxon>rosids</taxon>
        <taxon>malvids</taxon>
        <taxon>Malvales</taxon>
        <taxon>Malvaceae</taxon>
        <taxon>Malvoideae</taxon>
        <taxon>Hibiscus</taxon>
    </lineage>
</organism>
<reference evidence="2" key="1">
    <citation type="submission" date="2019-09" db="EMBL/GenBank/DDBJ databases">
        <title>Draft genome information of white flower Hibiscus syriacus.</title>
        <authorList>
            <person name="Kim Y.-M."/>
        </authorList>
    </citation>
    <scope>NUCLEOTIDE SEQUENCE [LARGE SCALE GENOMIC DNA]</scope>
    <source>
        <strain evidence="2">YM2019G1</strain>
    </source>
</reference>
<dbReference type="EMBL" id="VEPZ02001731">
    <property type="protein sequence ID" value="KAE8660450.1"/>
    <property type="molecule type" value="Genomic_DNA"/>
</dbReference>
<sequence length="219" mass="25272">MGDGTRIDFWVDHWTEVFSLKSSFPRIFTLALKKSGKIVEFRFWENRVWEWKIDLRREFFEWERAIWSEFLLVLSRAVSLAPGLDRLYWLGATNGWYTPKSFCSKVASAGKMEDSIWKVVWYKFVPPKVSCFVWKTVHQRLPVSTELVKRGVLSSDSSLCSFCNQVPETVNHVLNHVLVQYAVLTAPHAECCYCFGLLWCVARSAESPPGCGCKSPAWC</sequence>
<feature type="domain" description="Reverse transcriptase zinc-binding" evidence="1">
    <location>
        <begin position="108"/>
        <end position="176"/>
    </location>
</feature>
<dbReference type="AlphaFoldDB" id="A0A6A2WY11"/>
<name>A0A6A2WY11_HIBSY</name>
<dbReference type="Proteomes" id="UP000436088">
    <property type="component" value="Unassembled WGS sequence"/>
</dbReference>
<dbReference type="PANTHER" id="PTHR36617:SF5">
    <property type="entry name" value="OS05G0421675 PROTEIN"/>
    <property type="match status" value="1"/>
</dbReference>
<dbReference type="Pfam" id="PF13966">
    <property type="entry name" value="zf-RVT"/>
    <property type="match status" value="1"/>
</dbReference>
<dbReference type="InterPro" id="IPR026960">
    <property type="entry name" value="RVT-Znf"/>
</dbReference>
<keyword evidence="3" id="KW-1185">Reference proteome</keyword>
<proteinExistence type="predicted"/>
<dbReference type="PANTHER" id="PTHR36617">
    <property type="entry name" value="PROTEIN, PUTATIVE-RELATED"/>
    <property type="match status" value="1"/>
</dbReference>
<evidence type="ECO:0000313" key="3">
    <source>
        <dbReference type="Proteomes" id="UP000436088"/>
    </source>
</evidence>
<accession>A0A6A2WY11</accession>
<protein>
    <recommendedName>
        <fullName evidence="1">Reverse transcriptase zinc-binding domain-containing protein</fullName>
    </recommendedName>
</protein>